<accession>A0ABV4NQV8</accession>
<dbReference type="InterPro" id="IPR003675">
    <property type="entry name" value="Rce1/LyrA-like_dom"/>
</dbReference>
<feature type="transmembrane region" description="Helical" evidence="1">
    <location>
        <begin position="143"/>
        <end position="160"/>
    </location>
</feature>
<evidence type="ECO:0000313" key="3">
    <source>
        <dbReference type="EMBL" id="MFA0791579.1"/>
    </source>
</evidence>
<organism evidence="3 4">
    <name type="scientific">Microbulbifer echini</name>
    <dbReference type="NCBI Taxonomy" id="1529067"/>
    <lineage>
        <taxon>Bacteria</taxon>
        <taxon>Pseudomonadati</taxon>
        <taxon>Pseudomonadota</taxon>
        <taxon>Gammaproteobacteria</taxon>
        <taxon>Cellvibrionales</taxon>
        <taxon>Microbulbiferaceae</taxon>
        <taxon>Microbulbifer</taxon>
    </lineage>
</organism>
<dbReference type="PANTHER" id="PTHR36435">
    <property type="entry name" value="SLR1288 PROTEIN"/>
    <property type="match status" value="1"/>
</dbReference>
<feature type="transmembrane region" description="Helical" evidence="1">
    <location>
        <begin position="166"/>
        <end position="187"/>
    </location>
</feature>
<dbReference type="EMBL" id="JBGMEL010000013">
    <property type="protein sequence ID" value="MFA0791579.1"/>
    <property type="molecule type" value="Genomic_DNA"/>
</dbReference>
<protein>
    <submittedName>
        <fullName evidence="3">Lysostaphin resistance A-like protein</fullName>
    </submittedName>
</protein>
<dbReference type="Proteomes" id="UP001569414">
    <property type="component" value="Unassembled WGS sequence"/>
</dbReference>
<sequence>MSQGKGRRVNIFSTMMGVQAACLLLALVGIHLSGVTIHLMGATTWHSIVWGILGATLSFVVVLGLTRAHNRLGRTLRWYCAQLAPIFSKVSLVQIVLLSIAAGVCEELLFRGFLQTWLSQLSSPVLGLLGASLVFALLHWASLIYVLLIFFFGLILGLAYQVSGSLLGVIVWHALYDFFALTALAYYPQLLHADQWVAK</sequence>
<keyword evidence="1" id="KW-0812">Transmembrane</keyword>
<feature type="transmembrane region" description="Helical" evidence="1">
    <location>
        <begin position="78"/>
        <end position="101"/>
    </location>
</feature>
<feature type="transmembrane region" description="Helical" evidence="1">
    <location>
        <begin position="21"/>
        <end position="41"/>
    </location>
</feature>
<name>A0ABV4NQV8_9GAMM</name>
<dbReference type="Pfam" id="PF02517">
    <property type="entry name" value="Rce1-like"/>
    <property type="match status" value="1"/>
</dbReference>
<feature type="transmembrane region" description="Helical" evidence="1">
    <location>
        <begin position="121"/>
        <end position="138"/>
    </location>
</feature>
<reference evidence="3 4" key="1">
    <citation type="submission" date="2024-08" db="EMBL/GenBank/DDBJ databases">
        <authorList>
            <person name="Ishaq N."/>
        </authorList>
    </citation>
    <scope>NUCLEOTIDE SEQUENCE [LARGE SCALE GENOMIC DNA]</scope>
    <source>
        <strain evidence="3 4">JCM 30400</strain>
    </source>
</reference>
<proteinExistence type="predicted"/>
<gene>
    <name evidence="3" type="ORF">ACCI51_13555</name>
</gene>
<dbReference type="PANTHER" id="PTHR36435:SF1">
    <property type="entry name" value="CAAX AMINO TERMINAL PROTEASE FAMILY PROTEIN"/>
    <property type="match status" value="1"/>
</dbReference>
<keyword evidence="4" id="KW-1185">Reference proteome</keyword>
<evidence type="ECO:0000313" key="4">
    <source>
        <dbReference type="Proteomes" id="UP001569414"/>
    </source>
</evidence>
<keyword evidence="1" id="KW-1133">Transmembrane helix</keyword>
<dbReference type="InterPro" id="IPR052710">
    <property type="entry name" value="CAAX_protease"/>
</dbReference>
<feature type="transmembrane region" description="Helical" evidence="1">
    <location>
        <begin position="47"/>
        <end position="66"/>
    </location>
</feature>
<feature type="domain" description="CAAX prenyl protease 2/Lysostaphin resistance protein A-like" evidence="2">
    <location>
        <begin position="91"/>
        <end position="179"/>
    </location>
</feature>
<evidence type="ECO:0000256" key="1">
    <source>
        <dbReference type="SAM" id="Phobius"/>
    </source>
</evidence>
<evidence type="ECO:0000259" key="2">
    <source>
        <dbReference type="Pfam" id="PF02517"/>
    </source>
</evidence>
<keyword evidence="1" id="KW-0472">Membrane</keyword>
<dbReference type="RefSeq" id="WP_371844050.1">
    <property type="nucleotide sequence ID" value="NZ_JBGMEL010000013.1"/>
</dbReference>
<comment type="caution">
    <text evidence="3">The sequence shown here is derived from an EMBL/GenBank/DDBJ whole genome shotgun (WGS) entry which is preliminary data.</text>
</comment>